<dbReference type="InterPro" id="IPR036162">
    <property type="entry name" value="Resolvase-like_N_sf"/>
</dbReference>
<reference evidence="4 5" key="1">
    <citation type="submission" date="2018-07" db="EMBL/GenBank/DDBJ databases">
        <title>Anaerosacharophilus polymeroproducens gen. nov. sp. nov., an anaerobic bacterium isolated from salt field.</title>
        <authorList>
            <person name="Kim W."/>
            <person name="Yang S.-H."/>
            <person name="Oh J."/>
            <person name="Lee J.-H."/>
            <person name="Kwon K.K."/>
        </authorList>
    </citation>
    <scope>NUCLEOTIDE SEQUENCE [LARGE SCALE GENOMIC DNA]</scope>
    <source>
        <strain evidence="4 5">MCWD5</strain>
    </source>
</reference>
<dbReference type="InterPro" id="IPR038109">
    <property type="entry name" value="DNA_bind_recomb_sf"/>
</dbReference>
<dbReference type="PROSITE" id="PS51737">
    <property type="entry name" value="RECOMBINASE_DNA_BIND"/>
    <property type="match status" value="1"/>
</dbReference>
<dbReference type="InterPro" id="IPR050639">
    <property type="entry name" value="SSR_resolvase"/>
</dbReference>
<gene>
    <name evidence="4" type="ORF">DWV06_10830</name>
</gene>
<evidence type="ECO:0000256" key="1">
    <source>
        <dbReference type="SAM" id="Coils"/>
    </source>
</evidence>
<feature type="domain" description="Recombinase" evidence="3">
    <location>
        <begin position="163"/>
        <end position="294"/>
    </location>
</feature>
<dbReference type="GO" id="GO:0000150">
    <property type="term" value="F:DNA strand exchange activity"/>
    <property type="evidence" value="ECO:0007669"/>
    <property type="project" value="InterPro"/>
</dbReference>
<dbReference type="InterPro" id="IPR011109">
    <property type="entry name" value="DNA_bind_recombinase_dom"/>
</dbReference>
<dbReference type="Gene3D" id="3.90.1750.20">
    <property type="entry name" value="Putative Large Serine Recombinase, Chain B, Domain 2"/>
    <property type="match status" value="1"/>
</dbReference>
<dbReference type="GO" id="GO:0003677">
    <property type="term" value="F:DNA binding"/>
    <property type="evidence" value="ECO:0007669"/>
    <property type="project" value="InterPro"/>
</dbReference>
<evidence type="ECO:0000259" key="3">
    <source>
        <dbReference type="PROSITE" id="PS51737"/>
    </source>
</evidence>
<evidence type="ECO:0000313" key="5">
    <source>
        <dbReference type="Proteomes" id="UP000255036"/>
    </source>
</evidence>
<dbReference type="Pfam" id="PF00239">
    <property type="entry name" value="Resolvase"/>
    <property type="match status" value="1"/>
</dbReference>
<accession>A0A371AUE6</accession>
<keyword evidence="5" id="KW-1185">Reference proteome</keyword>
<dbReference type="EMBL" id="QRCT01000033">
    <property type="protein sequence ID" value="RDU23187.1"/>
    <property type="molecule type" value="Genomic_DNA"/>
</dbReference>
<dbReference type="Proteomes" id="UP000255036">
    <property type="component" value="Unassembled WGS sequence"/>
</dbReference>
<proteinExistence type="predicted"/>
<name>A0A371AUE6_9FIRM</name>
<organism evidence="4 5">
    <name type="scientific">Anaerosacchariphilus polymeriproducens</name>
    <dbReference type="NCBI Taxonomy" id="1812858"/>
    <lineage>
        <taxon>Bacteria</taxon>
        <taxon>Bacillati</taxon>
        <taxon>Bacillota</taxon>
        <taxon>Clostridia</taxon>
        <taxon>Lachnospirales</taxon>
        <taxon>Lachnospiraceae</taxon>
        <taxon>Anaerosacchariphilus</taxon>
    </lineage>
</organism>
<dbReference type="Pfam" id="PF07508">
    <property type="entry name" value="Recombinase"/>
    <property type="match status" value="1"/>
</dbReference>
<dbReference type="InterPro" id="IPR006119">
    <property type="entry name" value="Resolv_N"/>
</dbReference>
<dbReference type="CDD" id="cd00338">
    <property type="entry name" value="Ser_Recombinase"/>
    <property type="match status" value="1"/>
</dbReference>
<feature type="coiled-coil region" evidence="1">
    <location>
        <begin position="383"/>
        <end position="445"/>
    </location>
</feature>
<dbReference type="SUPFAM" id="SSF53041">
    <property type="entry name" value="Resolvase-like"/>
    <property type="match status" value="1"/>
</dbReference>
<dbReference type="AlphaFoldDB" id="A0A371AUE6"/>
<dbReference type="PANTHER" id="PTHR30461:SF23">
    <property type="entry name" value="DNA RECOMBINASE-RELATED"/>
    <property type="match status" value="1"/>
</dbReference>
<dbReference type="OrthoDB" id="65783at2"/>
<comment type="caution">
    <text evidence="4">The sequence shown here is derived from an EMBL/GenBank/DDBJ whole genome shotgun (WGS) entry which is preliminary data.</text>
</comment>
<dbReference type="Gene3D" id="3.40.50.1390">
    <property type="entry name" value="Resolvase, N-terminal catalytic domain"/>
    <property type="match status" value="1"/>
</dbReference>
<dbReference type="PROSITE" id="PS51736">
    <property type="entry name" value="RECOMBINASES_3"/>
    <property type="match status" value="1"/>
</dbReference>
<sequence>MENTCIYLRKSRADIEAESHGEGETLERHQHALLRLAKQKGLIVSEIYKEVVSGETIASRPKMQQLLSDIESGTWDNVLVMEVERLARGDTIDQGIVAQAFKYSNTNIITPVKTFDPNNEFDEEYFEFGLFMSRREYKTTKRRLIAGKIAAVNEGKYPFSTPPYGYDISRCEGKGFTLSPNKDESEIVKIIFDLYISGKGPALVARHLNNLSVPTRTGKPWTYATLKGILSNPVYTGKVRYGRRSRVKSLKNSNMEVSRPISNEYTIVDGIHIPLVDNETFDKAQDIFKQKSTPPVQNRYILKNPLAGILKCSECGRNMIRRPHKDRVDGIMCQEPQCKTVSSDLYMVEDAILVALKKYLKNVKIKDVAIKNKSNEDIAKHSLELLRKEHKEVKKQLNNIYDLLEKGVYDTDTFLNRSEILKSKIATTEMKIKNLEEISQKEENKKKINGNFVPVCEYLLDNYNNLTTLEKNDLLKKIFVKITYRKLKKNRRGHGNQATFEIELFPRLYF</sequence>
<keyword evidence="1" id="KW-0175">Coiled coil</keyword>
<dbReference type="RefSeq" id="WP_115482208.1">
    <property type="nucleotide sequence ID" value="NZ_QRCT01000033.1"/>
</dbReference>
<feature type="domain" description="Resolvase/invertase-type recombinase catalytic" evidence="2">
    <location>
        <begin position="3"/>
        <end position="155"/>
    </location>
</feature>
<evidence type="ECO:0000259" key="2">
    <source>
        <dbReference type="PROSITE" id="PS51736"/>
    </source>
</evidence>
<evidence type="ECO:0000313" key="4">
    <source>
        <dbReference type="EMBL" id="RDU23187.1"/>
    </source>
</evidence>
<dbReference type="SMART" id="SM00857">
    <property type="entry name" value="Resolvase"/>
    <property type="match status" value="1"/>
</dbReference>
<dbReference type="PANTHER" id="PTHR30461">
    <property type="entry name" value="DNA-INVERTASE FROM LAMBDOID PROPHAGE"/>
    <property type="match status" value="1"/>
</dbReference>
<protein>
    <submittedName>
        <fullName evidence="4">Recombinase family protein</fullName>
    </submittedName>
</protein>